<dbReference type="Proteomes" id="UP000193642">
    <property type="component" value="Unassembled WGS sequence"/>
</dbReference>
<proteinExistence type="predicted"/>
<name>A0A1Y2CF28_9FUNG</name>
<sequence length="206" mass="22872">MLISFTVSLFLILTLVSQIGHSFPARADGQEDCVTSCTSEFVDRCANIGRLCVLKPNPDYPTCLNAHCVGPAILNNAAAAQQPEVTDSYNHVPSVCNQRDLDHLDELCKEANCNTRTQYCQHIFDRTVPRCWKIQCASYTDEIGSWSNVGGGNHTAPNDCTLPSSPTCRCPFEGFNCTFFPTNKTHCWHGECNPIQKGDNRTFLVY</sequence>
<dbReference type="OrthoDB" id="10352423at2759"/>
<protein>
    <submittedName>
        <fullName evidence="2">Uncharacterized protein</fullName>
    </submittedName>
</protein>
<keyword evidence="3" id="KW-1185">Reference proteome</keyword>
<keyword evidence="1" id="KW-0732">Signal</keyword>
<organism evidence="2 3">
    <name type="scientific">Rhizoclosmatium globosum</name>
    <dbReference type="NCBI Taxonomy" id="329046"/>
    <lineage>
        <taxon>Eukaryota</taxon>
        <taxon>Fungi</taxon>
        <taxon>Fungi incertae sedis</taxon>
        <taxon>Chytridiomycota</taxon>
        <taxon>Chytridiomycota incertae sedis</taxon>
        <taxon>Chytridiomycetes</taxon>
        <taxon>Chytridiales</taxon>
        <taxon>Chytriomycetaceae</taxon>
        <taxon>Rhizoclosmatium</taxon>
    </lineage>
</organism>
<reference evidence="2 3" key="1">
    <citation type="submission" date="2016-07" db="EMBL/GenBank/DDBJ databases">
        <title>Pervasive Adenine N6-methylation of Active Genes in Fungi.</title>
        <authorList>
            <consortium name="DOE Joint Genome Institute"/>
            <person name="Mondo S.J."/>
            <person name="Dannebaum R.O."/>
            <person name="Kuo R.C."/>
            <person name="Labutti K."/>
            <person name="Haridas S."/>
            <person name="Kuo A."/>
            <person name="Salamov A."/>
            <person name="Ahrendt S.R."/>
            <person name="Lipzen A."/>
            <person name="Sullivan W."/>
            <person name="Andreopoulos W.B."/>
            <person name="Clum A."/>
            <person name="Lindquist E."/>
            <person name="Daum C."/>
            <person name="Ramamoorthy G.K."/>
            <person name="Gryganskyi A."/>
            <person name="Culley D."/>
            <person name="Magnuson J.K."/>
            <person name="James T.Y."/>
            <person name="O'Malley M.A."/>
            <person name="Stajich J.E."/>
            <person name="Spatafora J.W."/>
            <person name="Visel A."/>
            <person name="Grigoriev I.V."/>
        </authorList>
    </citation>
    <scope>NUCLEOTIDE SEQUENCE [LARGE SCALE GENOMIC DNA]</scope>
    <source>
        <strain evidence="2 3">JEL800</strain>
    </source>
</reference>
<dbReference type="AlphaFoldDB" id="A0A1Y2CF28"/>
<feature type="signal peptide" evidence="1">
    <location>
        <begin position="1"/>
        <end position="29"/>
    </location>
</feature>
<gene>
    <name evidence="2" type="ORF">BCR33DRAFT_716317</name>
</gene>
<evidence type="ECO:0000256" key="1">
    <source>
        <dbReference type="SAM" id="SignalP"/>
    </source>
</evidence>
<feature type="chain" id="PRO_5012711407" evidence="1">
    <location>
        <begin position="30"/>
        <end position="206"/>
    </location>
</feature>
<comment type="caution">
    <text evidence="2">The sequence shown here is derived from an EMBL/GenBank/DDBJ whole genome shotgun (WGS) entry which is preliminary data.</text>
</comment>
<dbReference type="EMBL" id="MCGO01000019">
    <property type="protein sequence ID" value="ORY45673.1"/>
    <property type="molecule type" value="Genomic_DNA"/>
</dbReference>
<accession>A0A1Y2CF28</accession>
<evidence type="ECO:0000313" key="3">
    <source>
        <dbReference type="Proteomes" id="UP000193642"/>
    </source>
</evidence>
<evidence type="ECO:0000313" key="2">
    <source>
        <dbReference type="EMBL" id="ORY45673.1"/>
    </source>
</evidence>